<name>A0A9D4KRQ9_DREPO</name>
<reference evidence="1" key="2">
    <citation type="submission" date="2020-11" db="EMBL/GenBank/DDBJ databases">
        <authorList>
            <person name="McCartney M.A."/>
            <person name="Auch B."/>
            <person name="Kono T."/>
            <person name="Mallez S."/>
            <person name="Becker A."/>
            <person name="Gohl D.M."/>
            <person name="Silverstein K.A.T."/>
            <person name="Koren S."/>
            <person name="Bechman K.B."/>
            <person name="Herman A."/>
            <person name="Abrahante J.E."/>
            <person name="Garbe J."/>
        </authorList>
    </citation>
    <scope>NUCLEOTIDE SEQUENCE</scope>
    <source>
        <strain evidence="1">Duluth1</strain>
        <tissue evidence="1">Whole animal</tissue>
    </source>
</reference>
<gene>
    <name evidence="1" type="ORF">DPMN_086737</name>
</gene>
<reference evidence="1" key="1">
    <citation type="journal article" date="2019" name="bioRxiv">
        <title>The Genome of the Zebra Mussel, Dreissena polymorpha: A Resource for Invasive Species Research.</title>
        <authorList>
            <person name="McCartney M.A."/>
            <person name="Auch B."/>
            <person name="Kono T."/>
            <person name="Mallez S."/>
            <person name="Zhang Y."/>
            <person name="Obille A."/>
            <person name="Becker A."/>
            <person name="Abrahante J.E."/>
            <person name="Garbe J."/>
            <person name="Badalamenti J.P."/>
            <person name="Herman A."/>
            <person name="Mangelson H."/>
            <person name="Liachko I."/>
            <person name="Sullivan S."/>
            <person name="Sone E.D."/>
            <person name="Koren S."/>
            <person name="Silverstein K.A.T."/>
            <person name="Beckman K.B."/>
            <person name="Gohl D.M."/>
        </authorList>
    </citation>
    <scope>NUCLEOTIDE SEQUENCE</scope>
    <source>
        <strain evidence="1">Duluth1</strain>
        <tissue evidence="1">Whole animal</tissue>
    </source>
</reference>
<dbReference type="Proteomes" id="UP000828390">
    <property type="component" value="Unassembled WGS sequence"/>
</dbReference>
<organism evidence="1 2">
    <name type="scientific">Dreissena polymorpha</name>
    <name type="common">Zebra mussel</name>
    <name type="synonym">Mytilus polymorpha</name>
    <dbReference type="NCBI Taxonomy" id="45954"/>
    <lineage>
        <taxon>Eukaryota</taxon>
        <taxon>Metazoa</taxon>
        <taxon>Spiralia</taxon>
        <taxon>Lophotrochozoa</taxon>
        <taxon>Mollusca</taxon>
        <taxon>Bivalvia</taxon>
        <taxon>Autobranchia</taxon>
        <taxon>Heteroconchia</taxon>
        <taxon>Euheterodonta</taxon>
        <taxon>Imparidentia</taxon>
        <taxon>Neoheterodontei</taxon>
        <taxon>Myida</taxon>
        <taxon>Dreissenoidea</taxon>
        <taxon>Dreissenidae</taxon>
        <taxon>Dreissena</taxon>
    </lineage>
</organism>
<protein>
    <submittedName>
        <fullName evidence="1">Uncharacterized protein</fullName>
    </submittedName>
</protein>
<evidence type="ECO:0000313" key="2">
    <source>
        <dbReference type="Proteomes" id="UP000828390"/>
    </source>
</evidence>
<keyword evidence="2" id="KW-1185">Reference proteome</keyword>
<proteinExistence type="predicted"/>
<dbReference type="EMBL" id="JAIWYP010000003">
    <property type="protein sequence ID" value="KAH3844479.1"/>
    <property type="molecule type" value="Genomic_DNA"/>
</dbReference>
<comment type="caution">
    <text evidence="1">The sequence shown here is derived from an EMBL/GenBank/DDBJ whole genome shotgun (WGS) entry which is preliminary data.</text>
</comment>
<dbReference type="AlphaFoldDB" id="A0A9D4KRQ9"/>
<accession>A0A9D4KRQ9</accession>
<evidence type="ECO:0000313" key="1">
    <source>
        <dbReference type="EMBL" id="KAH3844479.1"/>
    </source>
</evidence>
<sequence length="143" mass="16250">MANISFGTNILTEFHEELPIKIHEDNKVKSRVLTMKLPLSLRSNVLTNLTSRVQYREHKCHGHVFPQTKTIFQLGPDIIRKNGSTKKHAPPSAYGINEPYRLPNPGGHVFQRTATRTNLLTNFKLIQAIIGTNFLIKLHEDGQ</sequence>